<dbReference type="GO" id="GO:0008270">
    <property type="term" value="F:zinc ion binding"/>
    <property type="evidence" value="ECO:0007669"/>
    <property type="project" value="UniProtKB-KW"/>
</dbReference>
<evidence type="ECO:0000313" key="8">
    <source>
        <dbReference type="EMBL" id="ETV96428.1"/>
    </source>
</evidence>
<feature type="region of interest" description="Disordered" evidence="5">
    <location>
        <begin position="380"/>
        <end position="401"/>
    </location>
</feature>
<name>A0A024TR01_9STRA</name>
<accession>A0A024TR01</accession>
<evidence type="ECO:0000256" key="1">
    <source>
        <dbReference type="ARBA" id="ARBA00022723"/>
    </source>
</evidence>
<dbReference type="InterPro" id="IPR023393">
    <property type="entry name" value="START-like_dom_sf"/>
</dbReference>
<dbReference type="SUPFAM" id="SSF55961">
    <property type="entry name" value="Bet v1-like"/>
    <property type="match status" value="1"/>
</dbReference>
<keyword evidence="1" id="KW-0479">Metal-binding</keyword>
<sequence length="401" mass="45032">MKLPLPADFFQCPALSPHDTKCLTNQATASAMAVVNKTQLQGGPIAWSLRSNEGDLQIFKGIHENSNEANAFVYMSITEVTGTIEEVVELFQTRTTAQAKQFTTRFGKQLVDAIKLYSLVPASADNPMEMADITWRAYKSPMSFFVAKRDACLLEVNHAFQLNARRGWVVSTESVALPCCPDLQDLVGLVRMHNFGSGHVFLESDCRPGCLEIRYVAHVDFRGASFDYVSDAMLKRRAWLSDLNMTKRCRNLKCIDQFLREDRLSRESAVPARHVPHNLRVQCHLCDTHFGWTNTKTNCFKCGEVVCKSCNPYWSVTRHGKRQMLRACVICALGRNDGGTSRHDSSARDTTKSLHLLPLCRSDSDERLLSWSALDDLLDGRPPNGQTDMLDLEINSPTSKH</sequence>
<organism evidence="8">
    <name type="scientific">Aphanomyces invadans</name>
    <dbReference type="NCBI Taxonomy" id="157072"/>
    <lineage>
        <taxon>Eukaryota</taxon>
        <taxon>Sar</taxon>
        <taxon>Stramenopiles</taxon>
        <taxon>Oomycota</taxon>
        <taxon>Saprolegniomycetes</taxon>
        <taxon>Saprolegniales</taxon>
        <taxon>Verrucalvaceae</taxon>
        <taxon>Aphanomyces</taxon>
    </lineage>
</organism>
<evidence type="ECO:0000256" key="3">
    <source>
        <dbReference type="ARBA" id="ARBA00022833"/>
    </source>
</evidence>
<evidence type="ECO:0000259" key="7">
    <source>
        <dbReference type="PROSITE" id="PS50848"/>
    </source>
</evidence>
<evidence type="ECO:0008006" key="9">
    <source>
        <dbReference type="Google" id="ProtNLM"/>
    </source>
</evidence>
<dbReference type="SMART" id="SM00064">
    <property type="entry name" value="FYVE"/>
    <property type="match status" value="1"/>
</dbReference>
<dbReference type="PANTHER" id="PTHR13510">
    <property type="entry name" value="FYVE-FINGER-CONTAINING RAB5 EFFECTOR PROTEIN RABENOSYN-5-RELATED"/>
    <property type="match status" value="1"/>
</dbReference>
<dbReference type="RefSeq" id="XP_008874691.1">
    <property type="nucleotide sequence ID" value="XM_008876469.1"/>
</dbReference>
<dbReference type="Gene3D" id="3.30.530.20">
    <property type="match status" value="1"/>
</dbReference>
<evidence type="ECO:0000259" key="6">
    <source>
        <dbReference type="PROSITE" id="PS50178"/>
    </source>
</evidence>
<reference evidence="8" key="1">
    <citation type="submission" date="2013-12" db="EMBL/GenBank/DDBJ databases">
        <title>The Genome Sequence of Aphanomyces invadans NJM9701.</title>
        <authorList>
            <consortium name="The Broad Institute Genomics Platform"/>
            <person name="Russ C."/>
            <person name="Tyler B."/>
            <person name="van West P."/>
            <person name="Dieguez-Uribeondo J."/>
            <person name="Young S.K."/>
            <person name="Zeng Q."/>
            <person name="Gargeya S."/>
            <person name="Fitzgerald M."/>
            <person name="Abouelleil A."/>
            <person name="Alvarado L."/>
            <person name="Chapman S.B."/>
            <person name="Gainer-Dewar J."/>
            <person name="Goldberg J."/>
            <person name="Griggs A."/>
            <person name="Gujja S."/>
            <person name="Hansen M."/>
            <person name="Howarth C."/>
            <person name="Imamovic A."/>
            <person name="Ireland A."/>
            <person name="Larimer J."/>
            <person name="McCowan C."/>
            <person name="Murphy C."/>
            <person name="Pearson M."/>
            <person name="Poon T.W."/>
            <person name="Priest M."/>
            <person name="Roberts A."/>
            <person name="Saif S."/>
            <person name="Shea T."/>
            <person name="Sykes S."/>
            <person name="Wortman J."/>
            <person name="Nusbaum C."/>
            <person name="Birren B."/>
        </authorList>
    </citation>
    <scope>NUCLEOTIDE SEQUENCE [LARGE SCALE GENOMIC DNA]</scope>
    <source>
        <strain evidence="8">NJM9701</strain>
    </source>
</reference>
<dbReference type="EMBL" id="KI913976">
    <property type="protein sequence ID" value="ETV96428.1"/>
    <property type="molecule type" value="Genomic_DNA"/>
</dbReference>
<dbReference type="InterPro" id="IPR000306">
    <property type="entry name" value="Znf_FYVE"/>
</dbReference>
<dbReference type="InterPro" id="IPR052727">
    <property type="entry name" value="Rab4/Rab5_effector"/>
</dbReference>
<protein>
    <recommendedName>
        <fullName evidence="9">FYVE-type domain-containing protein</fullName>
    </recommendedName>
</protein>
<feature type="domain" description="START" evidence="7">
    <location>
        <begin position="47"/>
        <end position="254"/>
    </location>
</feature>
<keyword evidence="3" id="KW-0862">Zinc</keyword>
<evidence type="ECO:0000256" key="5">
    <source>
        <dbReference type="SAM" id="MobiDB-lite"/>
    </source>
</evidence>
<dbReference type="PANTHER" id="PTHR13510:SF44">
    <property type="entry name" value="RABENOSYN-5"/>
    <property type="match status" value="1"/>
</dbReference>
<dbReference type="CDD" id="cd00065">
    <property type="entry name" value="FYVE_like_SF"/>
    <property type="match status" value="1"/>
</dbReference>
<dbReference type="InterPro" id="IPR013083">
    <property type="entry name" value="Znf_RING/FYVE/PHD"/>
</dbReference>
<proteinExistence type="predicted"/>
<dbReference type="PROSITE" id="PS50178">
    <property type="entry name" value="ZF_FYVE"/>
    <property type="match status" value="1"/>
</dbReference>
<evidence type="ECO:0000256" key="2">
    <source>
        <dbReference type="ARBA" id="ARBA00022771"/>
    </source>
</evidence>
<dbReference type="InterPro" id="IPR002913">
    <property type="entry name" value="START_lipid-bd_dom"/>
</dbReference>
<dbReference type="VEuPathDB" id="FungiDB:H310_10186"/>
<dbReference type="GeneID" id="20087236"/>
<dbReference type="OrthoDB" id="77455at2759"/>
<gene>
    <name evidence="8" type="ORF">H310_10186</name>
</gene>
<dbReference type="Pfam" id="PF01363">
    <property type="entry name" value="FYVE"/>
    <property type="match status" value="1"/>
</dbReference>
<keyword evidence="2 4" id="KW-0863">Zinc-finger</keyword>
<dbReference type="AlphaFoldDB" id="A0A024TR01"/>
<dbReference type="SUPFAM" id="SSF57903">
    <property type="entry name" value="FYVE/PHD zinc finger"/>
    <property type="match status" value="1"/>
</dbReference>
<dbReference type="PROSITE" id="PS50848">
    <property type="entry name" value="START"/>
    <property type="match status" value="1"/>
</dbReference>
<dbReference type="Gene3D" id="3.30.40.10">
    <property type="entry name" value="Zinc/RING finger domain, C3HC4 (zinc finger)"/>
    <property type="match status" value="1"/>
</dbReference>
<evidence type="ECO:0000256" key="4">
    <source>
        <dbReference type="PROSITE-ProRule" id="PRU00091"/>
    </source>
</evidence>
<dbReference type="InterPro" id="IPR017455">
    <property type="entry name" value="Znf_FYVE-rel"/>
</dbReference>
<dbReference type="GO" id="GO:0008289">
    <property type="term" value="F:lipid binding"/>
    <property type="evidence" value="ECO:0007669"/>
    <property type="project" value="InterPro"/>
</dbReference>
<dbReference type="InterPro" id="IPR011011">
    <property type="entry name" value="Znf_FYVE_PHD"/>
</dbReference>
<feature type="domain" description="FYVE-type" evidence="6">
    <location>
        <begin position="282"/>
        <end position="336"/>
    </location>
</feature>